<organism evidence="2 3">
    <name type="scientific">Astrephomene gubernaculifera</name>
    <dbReference type="NCBI Taxonomy" id="47775"/>
    <lineage>
        <taxon>Eukaryota</taxon>
        <taxon>Viridiplantae</taxon>
        <taxon>Chlorophyta</taxon>
        <taxon>core chlorophytes</taxon>
        <taxon>Chlorophyceae</taxon>
        <taxon>CS clade</taxon>
        <taxon>Chlamydomonadales</taxon>
        <taxon>Astrephomenaceae</taxon>
        <taxon>Astrephomene</taxon>
    </lineage>
</organism>
<protein>
    <recommendedName>
        <fullName evidence="4">Ankyrin repeat domain-containing protein</fullName>
    </recommendedName>
</protein>
<sequence length="635" mass="69874">MQRQEHVLVDQSVRLATSSSVHPSSSNHDPSPLQPGVVVVPSNDQQHGEVLTAAGRSAQGNASRIWIPDIIQCIARFLPPNEVSCSLRLVDKTAASALRGPEHTEVLLWKPVPHDIFAQRWGAPGAMRSLNLEQRLQLLCLTARTGSVANLEVAVENVGFDTESPVLRSRLEKVMTSAAAAGHLHVCEWLDQRRWRAGDSALEAAAEAGHLHVCKWLEADHCCVSETTVYAALSEGRTEILDWLGRCSYPLDLAGFLGAAMWGYDLETLKQLQEELFSDDEQDTGGWRMRRDETEDEEDGNEEEEEEKPYYDFNYGEMWAITSNAAGSPTADWQAKLEWIHKVLRIPKDADAYIGAAGRPDAVARFTWLQQQGYPLYRNDEVAGLAEAVSRGNIAAAEYWLDQGLTAVSRGARLAAEKGHLEALQLLHARGSLATDASNKVLRDVVRSAVEGGHVAVVEWLVQVAGLDVLRLPDLLERAAGAGSAVLMRMVHEAGKGEGAALTADLFHQAVKSGCEEAVEWLAERGCPVVAPGQDIHCTPYVVAARQGDMAMLRCLRRVGCPWQGSETLTYCVRCDCSLPIVRWMLEEGCPVDWAAVLPTYTFGWPREVETWLLKRRKQELKRAKEGGLVEGDGK</sequence>
<dbReference type="GO" id="GO:0030149">
    <property type="term" value="P:sphingolipid catabolic process"/>
    <property type="evidence" value="ECO:0007669"/>
    <property type="project" value="TreeGrafter"/>
</dbReference>
<feature type="compositionally biased region" description="Acidic residues" evidence="1">
    <location>
        <begin position="294"/>
        <end position="307"/>
    </location>
</feature>
<gene>
    <name evidence="2" type="ORF">Agub_g47</name>
</gene>
<comment type="caution">
    <text evidence="2">The sequence shown here is derived from an EMBL/GenBank/DDBJ whole genome shotgun (WGS) entry which is preliminary data.</text>
</comment>
<evidence type="ECO:0008006" key="4">
    <source>
        <dbReference type="Google" id="ProtNLM"/>
    </source>
</evidence>
<dbReference type="GO" id="GO:0071944">
    <property type="term" value="C:cell periphery"/>
    <property type="evidence" value="ECO:0007669"/>
    <property type="project" value="TreeGrafter"/>
</dbReference>
<evidence type="ECO:0000256" key="1">
    <source>
        <dbReference type="SAM" id="MobiDB-lite"/>
    </source>
</evidence>
<evidence type="ECO:0000313" key="2">
    <source>
        <dbReference type="EMBL" id="GFR39587.1"/>
    </source>
</evidence>
<dbReference type="Gene3D" id="1.25.40.20">
    <property type="entry name" value="Ankyrin repeat-containing domain"/>
    <property type="match status" value="2"/>
</dbReference>
<accession>A0AAD3DF39</accession>
<keyword evidence="3" id="KW-1185">Reference proteome</keyword>
<dbReference type="GO" id="GO:0046513">
    <property type="term" value="P:ceramide biosynthetic process"/>
    <property type="evidence" value="ECO:0007669"/>
    <property type="project" value="TreeGrafter"/>
</dbReference>
<dbReference type="GO" id="GO:0005783">
    <property type="term" value="C:endoplasmic reticulum"/>
    <property type="evidence" value="ECO:0007669"/>
    <property type="project" value="TreeGrafter"/>
</dbReference>
<dbReference type="Proteomes" id="UP001054857">
    <property type="component" value="Unassembled WGS sequence"/>
</dbReference>
<reference evidence="2 3" key="1">
    <citation type="journal article" date="2021" name="Sci. Rep.">
        <title>Genome sequencing of the multicellular alga Astrephomene provides insights into convergent evolution of germ-soma differentiation.</title>
        <authorList>
            <person name="Yamashita S."/>
            <person name="Yamamoto K."/>
            <person name="Matsuzaki R."/>
            <person name="Suzuki S."/>
            <person name="Yamaguchi H."/>
            <person name="Hirooka S."/>
            <person name="Minakuchi Y."/>
            <person name="Miyagishima S."/>
            <person name="Kawachi M."/>
            <person name="Toyoda A."/>
            <person name="Nozaki H."/>
        </authorList>
    </citation>
    <scope>NUCLEOTIDE SEQUENCE [LARGE SCALE GENOMIC DNA]</scope>
    <source>
        <strain evidence="2 3">NIES-4017</strain>
    </source>
</reference>
<feature type="compositionally biased region" description="Low complexity" evidence="1">
    <location>
        <begin position="18"/>
        <end position="31"/>
    </location>
</feature>
<evidence type="ECO:0000313" key="3">
    <source>
        <dbReference type="Proteomes" id="UP001054857"/>
    </source>
</evidence>
<dbReference type="PANTHER" id="PTHR12393:SF6">
    <property type="entry name" value="SPHINGOMYELIN PHOSPHODIESTERASE 2"/>
    <property type="match status" value="1"/>
</dbReference>
<feature type="region of interest" description="Disordered" evidence="1">
    <location>
        <begin position="18"/>
        <end position="40"/>
    </location>
</feature>
<dbReference type="InterPro" id="IPR036770">
    <property type="entry name" value="Ankyrin_rpt-contain_sf"/>
</dbReference>
<dbReference type="SUPFAM" id="SSF48403">
    <property type="entry name" value="Ankyrin repeat"/>
    <property type="match status" value="1"/>
</dbReference>
<name>A0AAD3DF39_9CHLO</name>
<dbReference type="GO" id="GO:0004620">
    <property type="term" value="F:phospholipase activity"/>
    <property type="evidence" value="ECO:0007669"/>
    <property type="project" value="TreeGrafter"/>
</dbReference>
<dbReference type="EMBL" id="BMAR01000001">
    <property type="protein sequence ID" value="GFR39587.1"/>
    <property type="molecule type" value="Genomic_DNA"/>
</dbReference>
<dbReference type="AlphaFoldDB" id="A0AAD3DF39"/>
<dbReference type="PANTHER" id="PTHR12393">
    <property type="entry name" value="SPHINGOMYELIN PHOSPHODIESTERASE RELATED"/>
    <property type="match status" value="1"/>
</dbReference>
<proteinExistence type="predicted"/>
<dbReference type="GO" id="GO:0016020">
    <property type="term" value="C:membrane"/>
    <property type="evidence" value="ECO:0007669"/>
    <property type="project" value="TreeGrafter"/>
</dbReference>
<feature type="region of interest" description="Disordered" evidence="1">
    <location>
        <begin position="280"/>
        <end position="308"/>
    </location>
</feature>